<protein>
    <recommendedName>
        <fullName evidence="7">Kinesin motor domain-containing protein</fullName>
    </recommendedName>
</protein>
<keyword evidence="5" id="KW-0505">Motor protein</keyword>
<dbReference type="GO" id="GO:0005524">
    <property type="term" value="F:ATP binding"/>
    <property type="evidence" value="ECO:0007669"/>
    <property type="project" value="UniProtKB-UniRule"/>
</dbReference>
<evidence type="ECO:0000256" key="5">
    <source>
        <dbReference type="PROSITE-ProRule" id="PRU00283"/>
    </source>
</evidence>
<dbReference type="GO" id="GO:0003777">
    <property type="term" value="F:microtubule motor activity"/>
    <property type="evidence" value="ECO:0007669"/>
    <property type="project" value="InterPro"/>
</dbReference>
<dbReference type="EMBL" id="JADBJN010000003">
    <property type="protein sequence ID" value="KAG5670212.1"/>
    <property type="molecule type" value="Genomic_DNA"/>
</dbReference>
<gene>
    <name evidence="8" type="ORF">PVAND_000490</name>
</gene>
<comment type="subcellular location">
    <subcellularLocation>
        <location evidence="1">Cytoplasm</location>
        <location evidence="1">Cytoskeleton</location>
    </subcellularLocation>
</comment>
<evidence type="ECO:0000313" key="8">
    <source>
        <dbReference type="EMBL" id="KAG5670212.1"/>
    </source>
</evidence>
<dbReference type="GO" id="GO:0008017">
    <property type="term" value="F:microtubule binding"/>
    <property type="evidence" value="ECO:0007669"/>
    <property type="project" value="InterPro"/>
</dbReference>
<dbReference type="GO" id="GO:0051231">
    <property type="term" value="P:spindle elongation"/>
    <property type="evidence" value="ECO:0007669"/>
    <property type="project" value="TreeGrafter"/>
</dbReference>
<organism evidence="8 9">
    <name type="scientific">Polypedilum vanderplanki</name>
    <name type="common">Sleeping chironomid midge</name>
    <dbReference type="NCBI Taxonomy" id="319348"/>
    <lineage>
        <taxon>Eukaryota</taxon>
        <taxon>Metazoa</taxon>
        <taxon>Ecdysozoa</taxon>
        <taxon>Arthropoda</taxon>
        <taxon>Hexapoda</taxon>
        <taxon>Insecta</taxon>
        <taxon>Pterygota</taxon>
        <taxon>Neoptera</taxon>
        <taxon>Endopterygota</taxon>
        <taxon>Diptera</taxon>
        <taxon>Nematocera</taxon>
        <taxon>Chironomoidea</taxon>
        <taxon>Chironomidae</taxon>
        <taxon>Chironominae</taxon>
        <taxon>Polypedilum</taxon>
        <taxon>Polypedilum</taxon>
    </lineage>
</organism>
<evidence type="ECO:0000256" key="6">
    <source>
        <dbReference type="SAM" id="MobiDB-lite"/>
    </source>
</evidence>
<dbReference type="Proteomes" id="UP001107558">
    <property type="component" value="Chromosome 3"/>
</dbReference>
<dbReference type="GO" id="GO:0007052">
    <property type="term" value="P:mitotic spindle organization"/>
    <property type="evidence" value="ECO:0007669"/>
    <property type="project" value="TreeGrafter"/>
</dbReference>
<feature type="binding site" evidence="5">
    <location>
        <begin position="107"/>
        <end position="114"/>
    </location>
    <ligand>
        <name>ATP</name>
        <dbReference type="ChEBI" id="CHEBI:30616"/>
    </ligand>
</feature>
<keyword evidence="3 5" id="KW-0067">ATP-binding</keyword>
<dbReference type="AlphaFoldDB" id="A0A9J6BK51"/>
<dbReference type="InterPro" id="IPR027640">
    <property type="entry name" value="Kinesin-like_fam"/>
</dbReference>
<feature type="region of interest" description="Disordered" evidence="6">
    <location>
        <begin position="117"/>
        <end position="151"/>
    </location>
</feature>
<dbReference type="PANTHER" id="PTHR47969">
    <property type="entry name" value="CHROMOSOME-ASSOCIATED KINESIN KIF4A-RELATED"/>
    <property type="match status" value="1"/>
</dbReference>
<keyword evidence="4" id="KW-0206">Cytoskeleton</keyword>
<evidence type="ECO:0000256" key="3">
    <source>
        <dbReference type="ARBA" id="ARBA00022840"/>
    </source>
</evidence>
<dbReference type="OrthoDB" id="3176171at2759"/>
<evidence type="ECO:0000259" key="7">
    <source>
        <dbReference type="PROSITE" id="PS50067"/>
    </source>
</evidence>
<evidence type="ECO:0000313" key="9">
    <source>
        <dbReference type="Proteomes" id="UP001107558"/>
    </source>
</evidence>
<comment type="caution">
    <text evidence="8">The sequence shown here is derived from an EMBL/GenBank/DDBJ whole genome shotgun (WGS) entry which is preliminary data.</text>
</comment>
<sequence>MTHNGNVPSSGGNTSSSISSANNDERLVVAVRVRPLFDSNDVPCLQVTPNSAILFDDGSGSRNKYRRYVFDHVFDDKSNQEIVYQKTTAALVKDVLNGYSAAVFAYGATGSGKTHTMLGPNPKKAATPSTATSTTSSASSGGGGTVNGGGDVSHGDGLMVKAIDDIFKYVESSENPQEFRVKIFIFNSPMVGNERDDDMYMEQNAGL</sequence>
<name>A0A9J6BK51_POLVA</name>
<dbReference type="PANTHER" id="PTHR47969:SF29">
    <property type="entry name" value="KINESIN-LIKE PROTEIN"/>
    <property type="match status" value="1"/>
</dbReference>
<comment type="similarity">
    <text evidence="5">Belongs to the TRAFAC class myosin-kinesin ATPase superfamily. Kinesin family.</text>
</comment>
<feature type="domain" description="Kinesin motor" evidence="7">
    <location>
        <begin position="26"/>
        <end position="207"/>
    </location>
</feature>
<dbReference type="Pfam" id="PF00225">
    <property type="entry name" value="Kinesin"/>
    <property type="match status" value="1"/>
</dbReference>
<feature type="compositionally biased region" description="Gly residues" evidence="6">
    <location>
        <begin position="140"/>
        <end position="151"/>
    </location>
</feature>
<reference evidence="8" key="1">
    <citation type="submission" date="2021-03" db="EMBL/GenBank/DDBJ databases">
        <title>Chromosome level genome of the anhydrobiotic midge Polypedilum vanderplanki.</title>
        <authorList>
            <person name="Yoshida Y."/>
            <person name="Kikawada T."/>
            <person name="Gusev O."/>
        </authorList>
    </citation>
    <scope>NUCLEOTIDE SEQUENCE</scope>
    <source>
        <strain evidence="8">NIAS01</strain>
        <tissue evidence="8">Whole body or cell culture</tissue>
    </source>
</reference>
<feature type="compositionally biased region" description="Low complexity" evidence="6">
    <location>
        <begin position="125"/>
        <end position="139"/>
    </location>
</feature>
<dbReference type="SUPFAM" id="SSF52540">
    <property type="entry name" value="P-loop containing nucleoside triphosphate hydrolases"/>
    <property type="match status" value="1"/>
</dbReference>
<dbReference type="GO" id="GO:0005875">
    <property type="term" value="C:microtubule associated complex"/>
    <property type="evidence" value="ECO:0007669"/>
    <property type="project" value="TreeGrafter"/>
</dbReference>
<dbReference type="InterPro" id="IPR001752">
    <property type="entry name" value="Kinesin_motor_dom"/>
</dbReference>
<keyword evidence="2 5" id="KW-0547">Nucleotide-binding</keyword>
<keyword evidence="4" id="KW-0963">Cytoplasm</keyword>
<dbReference type="PROSITE" id="PS50067">
    <property type="entry name" value="KINESIN_MOTOR_2"/>
    <property type="match status" value="1"/>
</dbReference>
<dbReference type="InterPro" id="IPR036961">
    <property type="entry name" value="Kinesin_motor_dom_sf"/>
</dbReference>
<dbReference type="GO" id="GO:0007018">
    <property type="term" value="P:microtubule-based movement"/>
    <property type="evidence" value="ECO:0007669"/>
    <property type="project" value="InterPro"/>
</dbReference>
<evidence type="ECO:0000256" key="1">
    <source>
        <dbReference type="ARBA" id="ARBA00004245"/>
    </source>
</evidence>
<dbReference type="SMART" id="SM00129">
    <property type="entry name" value="KISc"/>
    <property type="match status" value="1"/>
</dbReference>
<dbReference type="Gene3D" id="3.40.850.10">
    <property type="entry name" value="Kinesin motor domain"/>
    <property type="match status" value="1"/>
</dbReference>
<feature type="region of interest" description="Disordered" evidence="6">
    <location>
        <begin position="1"/>
        <end position="20"/>
    </location>
</feature>
<proteinExistence type="inferred from homology"/>
<evidence type="ECO:0000256" key="4">
    <source>
        <dbReference type="ARBA" id="ARBA00023212"/>
    </source>
</evidence>
<keyword evidence="9" id="KW-1185">Reference proteome</keyword>
<accession>A0A9J6BK51</accession>
<dbReference type="InterPro" id="IPR027417">
    <property type="entry name" value="P-loop_NTPase"/>
</dbReference>
<evidence type="ECO:0000256" key="2">
    <source>
        <dbReference type="ARBA" id="ARBA00022741"/>
    </source>
</evidence>